<feature type="region of interest" description="Disordered" evidence="1">
    <location>
        <begin position="1"/>
        <end position="121"/>
    </location>
</feature>
<dbReference type="EMBL" id="SMDR01000002">
    <property type="protein sequence ID" value="TNJ33536.1"/>
    <property type="molecule type" value="Genomic_DNA"/>
</dbReference>
<feature type="compositionally biased region" description="Basic and acidic residues" evidence="1">
    <location>
        <begin position="167"/>
        <end position="182"/>
    </location>
</feature>
<proteinExistence type="predicted"/>
<evidence type="ECO:0000313" key="3">
    <source>
        <dbReference type="Proteomes" id="UP000305760"/>
    </source>
</evidence>
<dbReference type="OrthoDB" id="5797406at2"/>
<feature type="compositionally biased region" description="Basic residues" evidence="1">
    <location>
        <begin position="32"/>
        <end position="45"/>
    </location>
</feature>
<feature type="compositionally biased region" description="Basic residues" evidence="1">
    <location>
        <begin position="74"/>
        <end position="85"/>
    </location>
</feature>
<feature type="compositionally biased region" description="Pro residues" evidence="1">
    <location>
        <begin position="306"/>
        <end position="322"/>
    </location>
</feature>
<comment type="caution">
    <text evidence="2">The sequence shown here is derived from an EMBL/GenBank/DDBJ whole genome shotgun (WGS) entry which is preliminary data.</text>
</comment>
<organism evidence="2 3">
    <name type="scientific">Arenimonas terrae</name>
    <dbReference type="NCBI Taxonomy" id="2546226"/>
    <lineage>
        <taxon>Bacteria</taxon>
        <taxon>Pseudomonadati</taxon>
        <taxon>Pseudomonadota</taxon>
        <taxon>Gammaproteobacteria</taxon>
        <taxon>Lysobacterales</taxon>
        <taxon>Lysobacteraceae</taxon>
        <taxon>Arenimonas</taxon>
    </lineage>
</organism>
<name>A0A5C4RQP8_9GAMM</name>
<evidence type="ECO:0000256" key="1">
    <source>
        <dbReference type="SAM" id="MobiDB-lite"/>
    </source>
</evidence>
<protein>
    <submittedName>
        <fullName evidence="2">DUF3106 domain-containing protein</fullName>
    </submittedName>
</protein>
<dbReference type="InterPro" id="IPR021455">
    <property type="entry name" value="DUF3106"/>
</dbReference>
<feature type="region of interest" description="Disordered" evidence="1">
    <location>
        <begin position="297"/>
        <end position="322"/>
    </location>
</feature>
<evidence type="ECO:0000313" key="2">
    <source>
        <dbReference type="EMBL" id="TNJ33536.1"/>
    </source>
</evidence>
<reference evidence="2 3" key="1">
    <citation type="submission" date="2019-03" db="EMBL/GenBank/DDBJ databases">
        <title>Arenimonas daejeonensis sp. nov., isolated from compost.</title>
        <authorList>
            <person name="Jeon C.O."/>
        </authorList>
    </citation>
    <scope>NUCLEOTIDE SEQUENCE [LARGE SCALE GENOMIC DNA]</scope>
    <source>
        <strain evidence="2 3">R29</strain>
    </source>
</reference>
<dbReference type="Pfam" id="PF11304">
    <property type="entry name" value="DUF3106"/>
    <property type="match status" value="1"/>
</dbReference>
<gene>
    <name evidence="2" type="ORF">E1B00_09265</name>
</gene>
<feature type="compositionally biased region" description="Basic and acidic residues" evidence="1">
    <location>
        <begin position="21"/>
        <end position="31"/>
    </location>
</feature>
<sequence>MARSRHTCRGRWPPCAPTWRTGDDPPRPDHRPRARPVRARQRRPGPGHGLPPAPRPSRGPADTPSSPGRARAGAGRRVRRRRARPRPGLVAAAARGDRADHRAGRRGQHCRARRPGHRGRRRALRLAGRRPGRHRDHGAAPVNRRLLRGALALALLLAAPAWAHSGDGARHGRDDFPHEGHPRGPAPVPAGVSVPSWSQLSPEQQAKLAELAPHWDQMPASRRVRALERLERKARWEAMTPEQREKLREGARNFRDLPPELREKMRISMATLRQLPEAERKELFRLWRSLDPAQRRAWLEQGGPGISPPPKATPADRPPPAR</sequence>
<feature type="compositionally biased region" description="Basic residues" evidence="1">
    <location>
        <begin position="103"/>
        <end position="121"/>
    </location>
</feature>
<keyword evidence="3" id="KW-1185">Reference proteome</keyword>
<dbReference type="AlphaFoldDB" id="A0A5C4RQP8"/>
<accession>A0A5C4RQP8</accession>
<feature type="region of interest" description="Disordered" evidence="1">
    <location>
        <begin position="164"/>
        <end position="196"/>
    </location>
</feature>
<dbReference type="Proteomes" id="UP000305760">
    <property type="component" value="Unassembled WGS sequence"/>
</dbReference>